<evidence type="ECO:0000259" key="7">
    <source>
        <dbReference type="Pfam" id="PF04130"/>
    </source>
</evidence>
<dbReference type="Pfam" id="PF14609">
    <property type="entry name" value="GCP5-Mod21_N"/>
    <property type="match status" value="1"/>
</dbReference>
<dbReference type="GO" id="GO:0007020">
    <property type="term" value="P:microtubule nucleation"/>
    <property type="evidence" value="ECO:0007669"/>
    <property type="project" value="InterPro"/>
</dbReference>
<evidence type="ECO:0000256" key="3">
    <source>
        <dbReference type="ARBA" id="ARBA00022490"/>
    </source>
</evidence>
<dbReference type="InterPro" id="IPR007259">
    <property type="entry name" value="GCP"/>
</dbReference>
<dbReference type="Pfam" id="PF04130">
    <property type="entry name" value="GCP_C_terminal"/>
    <property type="match status" value="1"/>
</dbReference>
<dbReference type="InterPro" id="IPR040457">
    <property type="entry name" value="GCP_C"/>
</dbReference>
<dbReference type="Proteomes" id="UP000193920">
    <property type="component" value="Unassembled WGS sequence"/>
</dbReference>
<dbReference type="Pfam" id="PF17681">
    <property type="entry name" value="GCP_N_terminal"/>
    <property type="match status" value="1"/>
</dbReference>
<feature type="region of interest" description="Disordered" evidence="6">
    <location>
        <begin position="634"/>
        <end position="664"/>
    </location>
</feature>
<dbReference type="GO" id="GO:0051011">
    <property type="term" value="F:microtubule minus-end binding"/>
    <property type="evidence" value="ECO:0007669"/>
    <property type="project" value="TreeGrafter"/>
</dbReference>
<dbReference type="GO" id="GO:0051225">
    <property type="term" value="P:spindle assembly"/>
    <property type="evidence" value="ECO:0007669"/>
    <property type="project" value="TreeGrafter"/>
</dbReference>
<dbReference type="GO" id="GO:0051321">
    <property type="term" value="P:meiotic cell cycle"/>
    <property type="evidence" value="ECO:0007669"/>
    <property type="project" value="TreeGrafter"/>
</dbReference>
<dbReference type="GO" id="GO:0000922">
    <property type="term" value="C:spindle pole"/>
    <property type="evidence" value="ECO:0007669"/>
    <property type="project" value="InterPro"/>
</dbReference>
<dbReference type="InterPro" id="IPR059169">
    <property type="entry name" value="GCP5_N_ext"/>
</dbReference>
<dbReference type="OrthoDB" id="66546at2759"/>
<comment type="similarity">
    <text evidence="2">Belongs to the TUBGCP family.</text>
</comment>
<dbReference type="GO" id="GO:0005816">
    <property type="term" value="C:spindle pole body"/>
    <property type="evidence" value="ECO:0007669"/>
    <property type="project" value="UniProtKB-ARBA"/>
</dbReference>
<comment type="caution">
    <text evidence="10">The sequence shown here is derived from an EMBL/GenBank/DDBJ whole genome shotgun (WGS) entry which is preliminary data.</text>
</comment>
<evidence type="ECO:0000256" key="1">
    <source>
        <dbReference type="ARBA" id="ARBA00004245"/>
    </source>
</evidence>
<sequence length="1156" mass="137189">MSTIKKDYYELLKPLVYTITGIEEDSKEFKDITNKLIEKLRFNTYTLASPKYVKDSYDGIIEKFKISAQEKSAEDLKKFLNILEKKTEQKKNSKIPEILTLFLNLSKSPTHHFYNSHYFNEKEKKEEKELTWEDILKDEPLTGDHWKIPSYSSDSSSDTQIFDVELIDYNTNNTSKNETSFQKNEFLTKEIDSMSSIETNSDNNNNNYNNNDFDINNEFDNTNETLHINDMNIDIDNSYTHVKSENLKIFGESQYWNHVNNLNKPESNIKFDISNPYTLEIGIIQGIKENSKMIPDLLLETNYVNEADIIREILFMLLGLDTVFFQYDKNNNVKVNQNLSLKHLTTSCINQIIEYFTDKGSKIKDLRIFVSNMLDPKHYVSKTMQAFAYSISEILNYLDKKITSLEVKFQNNYVKENILTSKNTTTILSVKNELSVILNILSELHIFLNSILSIDEMKYNNTIQSCLLLTNLYEKMKSYFIIRNELLFNLYMNLFKNTFEPYISFIESWIFEGIINDPLDEFFIQKSSDINCNVNSVDYWELHYYLKEFNDIKIYPSFLKDKVQIILEAGKSFNLIRELGLKKEIQDKTYFLNDFPALYEQWSKYFLNIIENSSYLNQINTKEFENNRIINNNYQKHENNTNQKKENDNNNLESNLNQSISSSDYNMDDISEDILDILSRNTNTNMSLVIDNNNMDTSSFSSSQNQSLFQNMELYNDENYSSDIKELKSIYPHIISLYFPNKSEIMENVSQSKEDIEIKNIISNMSHKYTDTTISWIPMDNIFDQSLNKTILPPFHYYSELLVNLLQKHENLFQYINILQNLYLLQNGDFWNKFIEILFIKINKNDLVWQRSNELFSVFIECLEEISINDDQLKKYFMKNLFLYIPAEKVSSHLFPDIKLELNLPWPINNIITETSMTKYNDIFSYLLYIHMAYHTLTMNKWIRQKNYKPTALPDNTTTSNLLRYRIGLRMKLLHFVNGLRNYIFYMVLSNNIKQFQEEIIHYKNFDKIKNEHSKFVKKIWEHCLLSLTIIQKNIKDILNMCIIFTEITINNKKLFHMKEENEETEEEKFLERHEHEDIYEYQKRMKLFYHRKSLEETNKMRLLNQYQQINEEFDKTLNFIINSLTVLCSHVNINSKTTATNTVGSLESLILFLTP</sequence>
<feature type="compositionally biased region" description="Basic and acidic residues" evidence="6">
    <location>
        <begin position="635"/>
        <end position="648"/>
    </location>
</feature>
<dbReference type="GO" id="GO:0000278">
    <property type="term" value="P:mitotic cell cycle"/>
    <property type="evidence" value="ECO:0007669"/>
    <property type="project" value="TreeGrafter"/>
</dbReference>
<dbReference type="PANTHER" id="PTHR19302">
    <property type="entry name" value="GAMMA TUBULIN COMPLEX PROTEIN"/>
    <property type="match status" value="1"/>
</dbReference>
<dbReference type="STRING" id="1754190.A0A1Y2CW23"/>
<feature type="domain" description="Gamma-Tubulin ring complex non-core subunit mod21 N-terminal" evidence="8">
    <location>
        <begin position="75"/>
        <end position="156"/>
    </location>
</feature>
<protein>
    <recommendedName>
        <fullName evidence="12">Spindle pole body component</fullName>
    </recommendedName>
</protein>
<feature type="domain" description="Gamma tubulin complex component C-terminal" evidence="7">
    <location>
        <begin position="812"/>
        <end position="1128"/>
    </location>
</feature>
<dbReference type="EMBL" id="MCOG01000096">
    <property type="protein sequence ID" value="ORY51177.1"/>
    <property type="molecule type" value="Genomic_DNA"/>
</dbReference>
<gene>
    <name evidence="10" type="ORF">LY90DRAFT_291512</name>
</gene>
<feature type="domain" description="Gamma tubulin complex component protein N-terminal" evidence="9">
    <location>
        <begin position="310"/>
        <end position="634"/>
    </location>
</feature>
<organism evidence="10 11">
    <name type="scientific">Neocallimastix californiae</name>
    <dbReference type="NCBI Taxonomy" id="1754190"/>
    <lineage>
        <taxon>Eukaryota</taxon>
        <taxon>Fungi</taxon>
        <taxon>Fungi incertae sedis</taxon>
        <taxon>Chytridiomycota</taxon>
        <taxon>Chytridiomycota incertae sedis</taxon>
        <taxon>Neocallimastigomycetes</taxon>
        <taxon>Neocallimastigales</taxon>
        <taxon>Neocallimastigaceae</taxon>
        <taxon>Neocallimastix</taxon>
    </lineage>
</organism>
<dbReference type="GO" id="GO:0043015">
    <property type="term" value="F:gamma-tubulin binding"/>
    <property type="evidence" value="ECO:0007669"/>
    <property type="project" value="InterPro"/>
</dbReference>
<dbReference type="InterPro" id="IPR032797">
    <property type="entry name" value="Mod21_N"/>
</dbReference>
<proteinExistence type="inferred from homology"/>
<evidence type="ECO:0000259" key="9">
    <source>
        <dbReference type="Pfam" id="PF17681"/>
    </source>
</evidence>
<dbReference type="AlphaFoldDB" id="A0A1Y2CW23"/>
<evidence type="ECO:0000256" key="5">
    <source>
        <dbReference type="ARBA" id="ARBA00023212"/>
    </source>
</evidence>
<dbReference type="PANTHER" id="PTHR19302:SF33">
    <property type="entry name" value="GAMMA-TUBULIN COMPLEX COMPONENT 5"/>
    <property type="match status" value="1"/>
</dbReference>
<dbReference type="InterPro" id="IPR041470">
    <property type="entry name" value="GCP_N"/>
</dbReference>
<reference evidence="10 11" key="1">
    <citation type="submission" date="2016-08" db="EMBL/GenBank/DDBJ databases">
        <title>A Parts List for Fungal Cellulosomes Revealed by Comparative Genomics.</title>
        <authorList>
            <consortium name="DOE Joint Genome Institute"/>
            <person name="Haitjema C.H."/>
            <person name="Gilmore S.P."/>
            <person name="Henske J.K."/>
            <person name="Solomon K.V."/>
            <person name="De Groot R."/>
            <person name="Kuo A."/>
            <person name="Mondo S.J."/>
            <person name="Salamov A.A."/>
            <person name="Labutti K."/>
            <person name="Zhao Z."/>
            <person name="Chiniquy J."/>
            <person name="Barry K."/>
            <person name="Brewer H.M."/>
            <person name="Purvine S.O."/>
            <person name="Wright A.T."/>
            <person name="Boxma B."/>
            <person name="Van Alen T."/>
            <person name="Hackstein J.H."/>
            <person name="Baker S.E."/>
            <person name="Grigoriev I.V."/>
            <person name="O'Malley M.A."/>
        </authorList>
    </citation>
    <scope>NUCLEOTIDE SEQUENCE [LARGE SCALE GENOMIC DNA]</scope>
    <source>
        <strain evidence="10 11">G1</strain>
    </source>
</reference>
<evidence type="ECO:0000256" key="4">
    <source>
        <dbReference type="ARBA" id="ARBA00022701"/>
    </source>
</evidence>
<evidence type="ECO:0000256" key="6">
    <source>
        <dbReference type="SAM" id="MobiDB-lite"/>
    </source>
</evidence>
<name>A0A1Y2CW23_9FUNG</name>
<evidence type="ECO:0000313" key="10">
    <source>
        <dbReference type="EMBL" id="ORY51177.1"/>
    </source>
</evidence>
<keyword evidence="4" id="KW-0493">Microtubule</keyword>
<keyword evidence="3" id="KW-0963">Cytoplasm</keyword>
<evidence type="ECO:0000256" key="2">
    <source>
        <dbReference type="ARBA" id="ARBA00010337"/>
    </source>
</evidence>
<keyword evidence="5" id="KW-0206">Cytoskeleton</keyword>
<dbReference type="GO" id="GO:0031122">
    <property type="term" value="P:cytoplasmic microtubule organization"/>
    <property type="evidence" value="ECO:0007669"/>
    <property type="project" value="TreeGrafter"/>
</dbReference>
<feature type="compositionally biased region" description="Low complexity" evidence="6">
    <location>
        <begin position="649"/>
        <end position="664"/>
    </location>
</feature>
<dbReference type="CDD" id="cd22572">
    <property type="entry name" value="GCP5_NTD"/>
    <property type="match status" value="1"/>
</dbReference>
<comment type="subcellular location">
    <subcellularLocation>
        <location evidence="1">Cytoplasm</location>
        <location evidence="1">Cytoskeleton</location>
    </subcellularLocation>
</comment>
<evidence type="ECO:0000259" key="8">
    <source>
        <dbReference type="Pfam" id="PF14609"/>
    </source>
</evidence>
<dbReference type="Gene3D" id="1.20.120.1900">
    <property type="entry name" value="Gamma-tubulin complex, C-terminal domain"/>
    <property type="match status" value="1"/>
</dbReference>
<evidence type="ECO:0000313" key="11">
    <source>
        <dbReference type="Proteomes" id="UP000193920"/>
    </source>
</evidence>
<keyword evidence="11" id="KW-1185">Reference proteome</keyword>
<evidence type="ECO:0008006" key="12">
    <source>
        <dbReference type="Google" id="ProtNLM"/>
    </source>
</evidence>
<accession>A0A1Y2CW23</accession>
<dbReference type="GO" id="GO:0005874">
    <property type="term" value="C:microtubule"/>
    <property type="evidence" value="ECO:0007669"/>
    <property type="project" value="UniProtKB-KW"/>
</dbReference>
<dbReference type="InterPro" id="IPR042241">
    <property type="entry name" value="GCP_C_sf"/>
</dbReference>
<dbReference type="GO" id="GO:0000930">
    <property type="term" value="C:gamma-tubulin complex"/>
    <property type="evidence" value="ECO:0007669"/>
    <property type="project" value="UniProtKB-ARBA"/>
</dbReference>